<feature type="domain" description="TonB-dependent receptor plug" evidence="14">
    <location>
        <begin position="42"/>
        <end position="149"/>
    </location>
</feature>
<evidence type="ECO:0000256" key="3">
    <source>
        <dbReference type="ARBA" id="ARBA00022452"/>
    </source>
</evidence>
<dbReference type="InterPro" id="IPR012910">
    <property type="entry name" value="Plug_dom"/>
</dbReference>
<dbReference type="PANTHER" id="PTHR32552">
    <property type="entry name" value="FERRICHROME IRON RECEPTOR-RELATED"/>
    <property type="match status" value="1"/>
</dbReference>
<accession>A0ABW9VSX1</accession>
<evidence type="ECO:0000256" key="10">
    <source>
        <dbReference type="ARBA" id="ARBA00023237"/>
    </source>
</evidence>
<dbReference type="Proteomes" id="UP000478090">
    <property type="component" value="Unassembled WGS sequence"/>
</dbReference>
<keyword evidence="15" id="KW-0675">Receptor</keyword>
<keyword evidence="5 11" id="KW-0812">Transmembrane</keyword>
<dbReference type="Pfam" id="PF07715">
    <property type="entry name" value="Plug"/>
    <property type="match status" value="1"/>
</dbReference>
<evidence type="ECO:0000256" key="1">
    <source>
        <dbReference type="ARBA" id="ARBA00004571"/>
    </source>
</evidence>
<proteinExistence type="inferred from homology"/>
<keyword evidence="9 11" id="KW-0472">Membrane</keyword>
<comment type="similarity">
    <text evidence="11 12">Belongs to the TonB-dependent receptor family.</text>
</comment>
<evidence type="ECO:0000259" key="14">
    <source>
        <dbReference type="Pfam" id="PF07715"/>
    </source>
</evidence>
<evidence type="ECO:0000256" key="8">
    <source>
        <dbReference type="ARBA" id="ARBA00023077"/>
    </source>
</evidence>
<evidence type="ECO:0000256" key="9">
    <source>
        <dbReference type="ARBA" id="ARBA00023136"/>
    </source>
</evidence>
<keyword evidence="3 11" id="KW-1134">Transmembrane beta strand</keyword>
<keyword evidence="10 11" id="KW-0998">Cell outer membrane</keyword>
<comment type="subcellular location">
    <subcellularLocation>
        <location evidence="1 11">Cell outer membrane</location>
        <topology evidence="1 11">Multi-pass membrane protein</topology>
    </subcellularLocation>
</comment>
<dbReference type="PROSITE" id="PS52016">
    <property type="entry name" value="TONB_DEPENDENT_REC_3"/>
    <property type="match status" value="1"/>
</dbReference>
<evidence type="ECO:0000313" key="16">
    <source>
        <dbReference type="Proteomes" id="UP000478090"/>
    </source>
</evidence>
<dbReference type="Gene3D" id="2.40.170.20">
    <property type="entry name" value="TonB-dependent receptor, beta-barrel domain"/>
    <property type="match status" value="1"/>
</dbReference>
<evidence type="ECO:0000259" key="13">
    <source>
        <dbReference type="Pfam" id="PF00593"/>
    </source>
</evidence>
<feature type="domain" description="TonB-dependent receptor-like beta-barrel" evidence="13">
    <location>
        <begin position="253"/>
        <end position="741"/>
    </location>
</feature>
<evidence type="ECO:0000256" key="12">
    <source>
        <dbReference type="RuleBase" id="RU003357"/>
    </source>
</evidence>
<evidence type="ECO:0000256" key="2">
    <source>
        <dbReference type="ARBA" id="ARBA00022448"/>
    </source>
</evidence>
<evidence type="ECO:0000256" key="6">
    <source>
        <dbReference type="ARBA" id="ARBA00023004"/>
    </source>
</evidence>
<organism evidence="15 16">
    <name type="scientific">Duganella qianjiadongensis</name>
    <dbReference type="NCBI Taxonomy" id="2692176"/>
    <lineage>
        <taxon>Bacteria</taxon>
        <taxon>Pseudomonadati</taxon>
        <taxon>Pseudomonadota</taxon>
        <taxon>Betaproteobacteria</taxon>
        <taxon>Burkholderiales</taxon>
        <taxon>Oxalobacteraceae</taxon>
        <taxon>Telluria group</taxon>
        <taxon>Duganella</taxon>
    </lineage>
</organism>
<dbReference type="Pfam" id="PF00593">
    <property type="entry name" value="TonB_dep_Rec_b-barrel"/>
    <property type="match status" value="1"/>
</dbReference>
<dbReference type="PANTHER" id="PTHR32552:SF81">
    <property type="entry name" value="TONB-DEPENDENT OUTER MEMBRANE RECEPTOR"/>
    <property type="match status" value="1"/>
</dbReference>
<gene>
    <name evidence="15" type="ORF">GTP27_23060</name>
</gene>
<evidence type="ECO:0000256" key="11">
    <source>
        <dbReference type="PROSITE-ProRule" id="PRU01360"/>
    </source>
</evidence>
<keyword evidence="7" id="KW-0406">Ion transport</keyword>
<comment type="caution">
    <text evidence="15">The sequence shown here is derived from an EMBL/GenBank/DDBJ whole genome shotgun (WGS) entry which is preliminary data.</text>
</comment>
<evidence type="ECO:0000313" key="15">
    <source>
        <dbReference type="EMBL" id="MYM42181.1"/>
    </source>
</evidence>
<dbReference type="EMBL" id="WWCM01000040">
    <property type="protein sequence ID" value="MYM42181.1"/>
    <property type="molecule type" value="Genomic_DNA"/>
</dbReference>
<dbReference type="RefSeq" id="WP_161041428.1">
    <property type="nucleotide sequence ID" value="NZ_WWCM01000040.1"/>
</dbReference>
<keyword evidence="6" id="KW-0408">Iron</keyword>
<dbReference type="InterPro" id="IPR039426">
    <property type="entry name" value="TonB-dep_rcpt-like"/>
</dbReference>
<keyword evidence="4" id="KW-0410">Iron transport</keyword>
<keyword evidence="8 12" id="KW-0798">TonB box</keyword>
<evidence type="ECO:0000256" key="5">
    <source>
        <dbReference type="ARBA" id="ARBA00022692"/>
    </source>
</evidence>
<keyword evidence="2 11" id="KW-0813">Transport</keyword>
<evidence type="ECO:0000256" key="7">
    <source>
        <dbReference type="ARBA" id="ARBA00023065"/>
    </source>
</evidence>
<protein>
    <submittedName>
        <fullName evidence="15">TonB-dependent receptor</fullName>
    </submittedName>
</protein>
<reference evidence="15 16" key="1">
    <citation type="submission" date="2019-12" db="EMBL/GenBank/DDBJ databases">
        <title>Novel species isolated from a subtropical stream in China.</title>
        <authorList>
            <person name="Lu H."/>
        </authorList>
    </citation>
    <scope>NUCLEOTIDE SEQUENCE [LARGE SCALE GENOMIC DNA]</scope>
    <source>
        <strain evidence="15 16">CY13W</strain>
    </source>
</reference>
<dbReference type="InterPro" id="IPR000531">
    <property type="entry name" value="Beta-barrel_TonB"/>
</dbReference>
<keyword evidence="16" id="KW-1185">Reference proteome</keyword>
<dbReference type="SUPFAM" id="SSF56935">
    <property type="entry name" value="Porins"/>
    <property type="match status" value="1"/>
</dbReference>
<sequence>MPASAHNVQSEVYIANLAETKSEIEPIPVAVTVTARRRIEKEQDVPTPTTTTYGDQLKANLITQVQDLQQAMPSLNSAYLHARVSSLAIRGIGSNPANEGLEGSVGLYVDNVYQGRPGMLAVDWVDLEQVDLLRGPQGTLFGKNTTAGVLNFTTKNPNFKPEHSIEASAGQRGYFQTLASLSGPLNEQWAGRISLSRTYDRGWLENKHDGKSYDSVGRQGGRGKLLFKQGENFNLRLSADYNHEDDSQGTLIPYGFGPSAPGFANAQAAATAALGLPTGSQPLNNDPSNYKVNFDGGQRTRVYQGGLSAETNWRPTSGYSLTSILASRYWIFHPHNDNDLTTASGVGDIGFNVKHSQFSYELRLASPLGNKLDYVVGSLILHQNIQSDFFVKFGNKADLLVLNNAVGLNLIDNTNGISRGKSTTDSRAIFGQGDWHLNPLWSLTLGLRATWESKDARTQRDALEGGKALTDYPAALQQTVFATRSAAGGAYDSGTLHVSRVAPSGLATLSYKATPTLLAYSTLSHGEKSGGINISGVGAAPTVGANSLIIAPEKADNFELGIKSSLFNNRLDISSNYFQTRINGYQTNAYVLGPVTPVLILTNAGGAKSEGVELEVKARPQSSLSLYFNGSYNNARYSSFNNAPIAAELVAVRVTKADLTGHPLVGAPSWTINTGGRYEWKNGDTVRQYAMANVAFRSWADGYLDGSKFARIPAYALLNISTGWLVQRAGKQWNISVWVKNALDKHYFLAAAAGQTIGGGEYVASAGTPRTLGITTHLDY</sequence>
<dbReference type="InterPro" id="IPR036942">
    <property type="entry name" value="Beta-barrel_TonB_sf"/>
</dbReference>
<name>A0ABW9VSX1_9BURK</name>
<evidence type="ECO:0000256" key="4">
    <source>
        <dbReference type="ARBA" id="ARBA00022496"/>
    </source>
</evidence>